<name>A0ABY5KIW8_9CELL</name>
<protein>
    <submittedName>
        <fullName evidence="1">Uncharacterized protein</fullName>
    </submittedName>
</protein>
<dbReference type="InterPro" id="IPR027417">
    <property type="entry name" value="P-loop_NTPase"/>
</dbReference>
<reference evidence="1 2" key="1">
    <citation type="submission" date="2022-07" db="EMBL/GenBank/DDBJ databases">
        <title>Novel species in genus cellulomonas.</title>
        <authorList>
            <person name="Ye L."/>
        </authorList>
    </citation>
    <scope>NUCLEOTIDE SEQUENCE [LARGE SCALE GENOMIC DNA]</scope>
    <source>
        <strain evidence="2">zg-B89</strain>
    </source>
</reference>
<evidence type="ECO:0000313" key="2">
    <source>
        <dbReference type="Proteomes" id="UP001316384"/>
    </source>
</evidence>
<organism evidence="1 2">
    <name type="scientific">Cellulomonas xiejunii</name>
    <dbReference type="NCBI Taxonomy" id="2968083"/>
    <lineage>
        <taxon>Bacteria</taxon>
        <taxon>Bacillati</taxon>
        <taxon>Actinomycetota</taxon>
        <taxon>Actinomycetes</taxon>
        <taxon>Micrococcales</taxon>
        <taxon>Cellulomonadaceae</taxon>
        <taxon>Cellulomonas</taxon>
    </lineage>
</organism>
<dbReference type="Proteomes" id="UP001316384">
    <property type="component" value="Chromosome"/>
</dbReference>
<dbReference type="SUPFAM" id="SSF82171">
    <property type="entry name" value="DPP6 N-terminal domain-like"/>
    <property type="match status" value="1"/>
</dbReference>
<dbReference type="InterPro" id="IPR011047">
    <property type="entry name" value="Quinoprotein_ADH-like_sf"/>
</dbReference>
<dbReference type="RefSeq" id="WP_227575729.1">
    <property type="nucleotide sequence ID" value="NZ_CP101987.1"/>
</dbReference>
<sequence length="1403" mass="150438">MSSLRLITVGLSSYPKVSAWRVDEAEPCRRQVVKSFTRHGFDVEDWTPRATTEQIGSLWKEFLRASDDVSHVIYWIGHGTYGESYVAALADSDARLNSFTGMDSDMLRKALQERVRRLAAADSDRWVLVVLDTCASQRGAWDVFRGFQDAPANFGIVGTGDGAAFAGRFTEELETVLDSFGPNETAGVRLNVLVERLSARLGWPPRVHAQFSPTASFPSRSEGPTFTAPLDVYAELRQVLADAPAALRNHFYARAQGSEIGTPAWHFTGRVTERRRITAWLREARRGMYAVTGEPGAGKSALIGMVLASTDESVLAALDAAGHAPLADDLRPTDVPVDAAIHLSGLTIGEVTAELAHLLGATGAHSPDGLVGALARRGPLTVVADALDECRDPFTVASLLAKIAALPRVRVLVGTRQSLHEDPDDPAPVDQALADALGPMTRLHLEREPGAVEQYVTDRLLLAGSSLPRERVEAVARQVAAHQQPFLFARLAVHEIIAEPGLGHDDDALADVLSRGHRGLFAHAFERLQHHDERTAALVRCLAYARGGGFPRSGNVWATVTSALSGEDVTDVHVAAALRDAAPYVMESSEGREAVYRLAHRTFVDFFRVVDSGDDGRSAQRPPTSPASDEARIVAGLCSLEPDGAHPTPYVRSHLAEHVSAADDWDRFAVEHPGLLAALDPLTVRGEGLRMLLGRQAPPPLVAVTMMEADALAALDGPGRAFLRTICAHQLGVEGEGMHDPRVVHADLQASTVHVAIEAAGRVTSLASGRLEDGRAVVAAVTRNPWATIRFWDPLTGAPWGPVIFPTRTTSVEPSDRLWWVTLPGGRPAVTRSKGAPTLFDATTGDVLAADLGEFTRLRTMVDGRLAILSLDAADERADSLVPRTTGVRLRVLLSQEVVASFDTGEVRQADLTSVDGRDVIVVSGRFGVDLVDVAGGRRRRLVPDVSAGEVEAGVVNGRPWVAVGTLAGAVVVADPSGIQSAWTVARTGAFIRELRWGAGGELVVSVDDRVWFVDPFGSSVPRIVPAASSIASPIALGHSVERTLAVTADSSKLKLWDHASGLDTRRERSALAQDAAYLVTGHGPQLAETLRDERLVLVSATARRLLGHNRFLPHPVVARRLRSGRSVVAQGRAVWDADTGELMGELAIDPELATDPSERLAHITDVAEAPGDAVLVTSVGPRTEVCALGTRRRTLMAPRKRNPAALLELSGTGVLHLQRGECDFPREMRCAAEAWRVTDEDGLTHQPQLVWSRPTGSHIADIVSGTWSGTDVAALLTMAELMLVEGASGEVIASVPEPGITRVAFGSGPEGQRLLATAGSRHVGVWVVDQASARRVATYPLARRKVLAMLIDGSHLHVAFEDGGIAVDVSTDLAAATPRARDEKAQLRRHAGWLRERQPDGT</sequence>
<proteinExistence type="predicted"/>
<keyword evidence="2" id="KW-1185">Reference proteome</keyword>
<dbReference type="EMBL" id="CP101987">
    <property type="protein sequence ID" value="UUI70422.1"/>
    <property type="molecule type" value="Genomic_DNA"/>
</dbReference>
<gene>
    <name evidence="1" type="ORF">NP048_11445</name>
</gene>
<accession>A0ABY5KIW8</accession>
<dbReference type="SUPFAM" id="SSF50998">
    <property type="entry name" value="Quinoprotein alcohol dehydrogenase-like"/>
    <property type="match status" value="1"/>
</dbReference>
<evidence type="ECO:0000313" key="1">
    <source>
        <dbReference type="EMBL" id="UUI70422.1"/>
    </source>
</evidence>
<dbReference type="SUPFAM" id="SSF52540">
    <property type="entry name" value="P-loop containing nucleoside triphosphate hydrolases"/>
    <property type="match status" value="1"/>
</dbReference>